<dbReference type="PANTHER" id="PTHR10366:SF564">
    <property type="entry name" value="STEROL-4-ALPHA-CARBOXYLATE 3-DEHYDROGENASE, DECARBOXYLATING"/>
    <property type="match status" value="1"/>
</dbReference>
<dbReference type="FunFam" id="3.40.50.720:FF:000336">
    <property type="entry name" value="Aldehyde reductase"/>
    <property type="match status" value="1"/>
</dbReference>
<gene>
    <name evidence="4" type="ORF">GCM10011575_43820</name>
</gene>
<evidence type="ECO:0000313" key="5">
    <source>
        <dbReference type="Proteomes" id="UP000613840"/>
    </source>
</evidence>
<evidence type="ECO:0000259" key="3">
    <source>
        <dbReference type="Pfam" id="PF01370"/>
    </source>
</evidence>
<dbReference type="AlphaFoldDB" id="A0A917SHS5"/>
<sequence>MIEKVLVTGGTGYVGGWAIVALLQRGYDVRTTVRSTAREQAVIDAVSTAVDPAGRIDFVHADLLADDGWDAAMDGIDYVLHVASPLGHGGETDADALIAPARDGALRVLRAATRAGVKRVVMTSAANAASPMSYTTEGVTDETLWTIDDPSLPAYRRSKTIAEKAAWDFIATTDGSTELTTVLPGAVLGPILTADNVGTASIVQQMLRGQLRGAPRIGLEVVDVRDLVDLHIRAMTTPEAAGQRFLGTGPFIWMADIAKALKTALGEQAGQVATRQLPNVVVRIASIFNPSLKAITISLGRRNRHTTEKARRILGWTPRPAEQTAVECARSLIEHGINEQKARLA</sequence>
<dbReference type="RefSeq" id="WP_188897840.1">
    <property type="nucleotide sequence ID" value="NZ_BMMZ01000015.1"/>
</dbReference>
<name>A0A917SHS5_9ACTN</name>
<dbReference type="PANTHER" id="PTHR10366">
    <property type="entry name" value="NAD DEPENDENT EPIMERASE/DEHYDRATASE"/>
    <property type="match status" value="1"/>
</dbReference>
<dbReference type="SUPFAM" id="SSF51735">
    <property type="entry name" value="NAD(P)-binding Rossmann-fold domains"/>
    <property type="match status" value="1"/>
</dbReference>
<dbReference type="Gene3D" id="3.40.50.720">
    <property type="entry name" value="NAD(P)-binding Rossmann-like Domain"/>
    <property type="match status" value="1"/>
</dbReference>
<dbReference type="InterPro" id="IPR036291">
    <property type="entry name" value="NAD(P)-bd_dom_sf"/>
</dbReference>
<keyword evidence="5" id="KW-1185">Reference proteome</keyword>
<evidence type="ECO:0000313" key="4">
    <source>
        <dbReference type="EMBL" id="GGL80686.1"/>
    </source>
</evidence>
<evidence type="ECO:0000256" key="1">
    <source>
        <dbReference type="ARBA" id="ARBA00023002"/>
    </source>
</evidence>
<dbReference type="InterPro" id="IPR050425">
    <property type="entry name" value="NAD(P)_dehydrat-like"/>
</dbReference>
<proteinExistence type="inferred from homology"/>
<comment type="similarity">
    <text evidence="2">Belongs to the NAD(P)-dependent epimerase/dehydratase family. Dihydroflavonol-4-reductase subfamily.</text>
</comment>
<keyword evidence="1" id="KW-0560">Oxidoreductase</keyword>
<reference evidence="4" key="2">
    <citation type="submission" date="2020-09" db="EMBL/GenBank/DDBJ databases">
        <authorList>
            <person name="Sun Q."/>
            <person name="Zhou Y."/>
        </authorList>
    </citation>
    <scope>NUCLEOTIDE SEQUENCE</scope>
    <source>
        <strain evidence="4">CGMCC 4.7306</strain>
    </source>
</reference>
<dbReference type="GO" id="GO:0016616">
    <property type="term" value="F:oxidoreductase activity, acting on the CH-OH group of donors, NAD or NADP as acceptor"/>
    <property type="evidence" value="ECO:0007669"/>
    <property type="project" value="TreeGrafter"/>
</dbReference>
<comment type="caution">
    <text evidence="4">The sequence shown here is derived from an EMBL/GenBank/DDBJ whole genome shotgun (WGS) entry which is preliminary data.</text>
</comment>
<dbReference type="InterPro" id="IPR001509">
    <property type="entry name" value="Epimerase_deHydtase"/>
</dbReference>
<dbReference type="Proteomes" id="UP000613840">
    <property type="component" value="Unassembled WGS sequence"/>
</dbReference>
<evidence type="ECO:0000256" key="2">
    <source>
        <dbReference type="ARBA" id="ARBA00023445"/>
    </source>
</evidence>
<feature type="domain" description="NAD-dependent epimerase/dehydratase" evidence="3">
    <location>
        <begin position="5"/>
        <end position="241"/>
    </location>
</feature>
<protein>
    <submittedName>
        <fullName evidence="4">Dihydroflavonol-4-reductase</fullName>
    </submittedName>
</protein>
<reference evidence="4" key="1">
    <citation type="journal article" date="2014" name="Int. J. Syst. Evol. Microbiol.">
        <title>Complete genome sequence of Corynebacterium casei LMG S-19264T (=DSM 44701T), isolated from a smear-ripened cheese.</title>
        <authorList>
            <consortium name="US DOE Joint Genome Institute (JGI-PGF)"/>
            <person name="Walter F."/>
            <person name="Albersmeier A."/>
            <person name="Kalinowski J."/>
            <person name="Ruckert C."/>
        </authorList>
    </citation>
    <scope>NUCLEOTIDE SEQUENCE</scope>
    <source>
        <strain evidence="4">CGMCC 4.7306</strain>
    </source>
</reference>
<dbReference type="EMBL" id="BMMZ01000015">
    <property type="protein sequence ID" value="GGL80686.1"/>
    <property type="molecule type" value="Genomic_DNA"/>
</dbReference>
<accession>A0A917SHS5</accession>
<dbReference type="Pfam" id="PF01370">
    <property type="entry name" value="Epimerase"/>
    <property type="match status" value="1"/>
</dbReference>
<organism evidence="4 5">
    <name type="scientific">Microlunatus endophyticus</name>
    <dbReference type="NCBI Taxonomy" id="1716077"/>
    <lineage>
        <taxon>Bacteria</taxon>
        <taxon>Bacillati</taxon>
        <taxon>Actinomycetota</taxon>
        <taxon>Actinomycetes</taxon>
        <taxon>Propionibacteriales</taxon>
        <taxon>Propionibacteriaceae</taxon>
        <taxon>Microlunatus</taxon>
    </lineage>
</organism>